<dbReference type="SUPFAM" id="SSF111384">
    <property type="entry name" value="OmpH-like"/>
    <property type="match status" value="1"/>
</dbReference>
<dbReference type="PANTHER" id="PTHR35089:SF1">
    <property type="entry name" value="CHAPERONE PROTEIN SKP"/>
    <property type="match status" value="1"/>
</dbReference>
<sequence>MKYFISPKFYTIAWICCSTFMFGSVAIGESQKRTIKLGVVDLNEITRKSLMSKDIARQIDSKRRAFRDEIKNEEEKLRSDNDELQKQRVLLSPQALGDKFRALQQRQTALQRKVQQRNQEFIRLRSFATREFEKERAKAVLDVTKKHQFTLVIRRREVVVRADFLDITGLVLETLNKRISKFNIPDDLAKSGK</sequence>
<evidence type="ECO:0008006" key="5">
    <source>
        <dbReference type="Google" id="ProtNLM"/>
    </source>
</evidence>
<dbReference type="InterPro" id="IPR024930">
    <property type="entry name" value="Skp_dom_sf"/>
</dbReference>
<evidence type="ECO:0000313" key="4">
    <source>
        <dbReference type="EMBL" id="SVB43171.1"/>
    </source>
</evidence>
<dbReference type="GO" id="GO:0005829">
    <property type="term" value="C:cytosol"/>
    <property type="evidence" value="ECO:0007669"/>
    <property type="project" value="TreeGrafter"/>
</dbReference>
<dbReference type="PANTHER" id="PTHR35089">
    <property type="entry name" value="CHAPERONE PROTEIN SKP"/>
    <property type="match status" value="1"/>
</dbReference>
<evidence type="ECO:0000256" key="1">
    <source>
        <dbReference type="ARBA" id="ARBA00009091"/>
    </source>
</evidence>
<evidence type="ECO:0000256" key="3">
    <source>
        <dbReference type="SAM" id="Coils"/>
    </source>
</evidence>
<dbReference type="AlphaFoldDB" id="A0A382DZM4"/>
<organism evidence="4">
    <name type="scientific">marine metagenome</name>
    <dbReference type="NCBI Taxonomy" id="408172"/>
    <lineage>
        <taxon>unclassified sequences</taxon>
        <taxon>metagenomes</taxon>
        <taxon>ecological metagenomes</taxon>
    </lineage>
</organism>
<keyword evidence="3" id="KW-0175">Coiled coil</keyword>
<keyword evidence="2" id="KW-0732">Signal</keyword>
<reference evidence="4" key="1">
    <citation type="submission" date="2018-05" db="EMBL/GenBank/DDBJ databases">
        <authorList>
            <person name="Lanie J.A."/>
            <person name="Ng W.-L."/>
            <person name="Kazmierczak K.M."/>
            <person name="Andrzejewski T.M."/>
            <person name="Davidsen T.M."/>
            <person name="Wayne K.J."/>
            <person name="Tettelin H."/>
            <person name="Glass J.I."/>
            <person name="Rusch D."/>
            <person name="Podicherti R."/>
            <person name="Tsui H.-C.T."/>
            <person name="Winkler M.E."/>
        </authorList>
    </citation>
    <scope>NUCLEOTIDE SEQUENCE</scope>
</reference>
<dbReference type="Pfam" id="PF03938">
    <property type="entry name" value="OmpH"/>
    <property type="match status" value="1"/>
</dbReference>
<dbReference type="EMBL" id="UINC01041632">
    <property type="protein sequence ID" value="SVB43171.1"/>
    <property type="molecule type" value="Genomic_DNA"/>
</dbReference>
<dbReference type="SMART" id="SM00935">
    <property type="entry name" value="OmpH"/>
    <property type="match status" value="1"/>
</dbReference>
<comment type="similarity">
    <text evidence="1">Belongs to the Skp family.</text>
</comment>
<evidence type="ECO:0000256" key="2">
    <source>
        <dbReference type="ARBA" id="ARBA00022729"/>
    </source>
</evidence>
<dbReference type="GO" id="GO:0050821">
    <property type="term" value="P:protein stabilization"/>
    <property type="evidence" value="ECO:0007669"/>
    <property type="project" value="TreeGrafter"/>
</dbReference>
<dbReference type="InterPro" id="IPR005632">
    <property type="entry name" value="Chaperone_Skp"/>
</dbReference>
<dbReference type="GO" id="GO:0051082">
    <property type="term" value="F:unfolded protein binding"/>
    <property type="evidence" value="ECO:0007669"/>
    <property type="project" value="InterPro"/>
</dbReference>
<feature type="coiled-coil region" evidence="3">
    <location>
        <begin position="56"/>
        <end position="120"/>
    </location>
</feature>
<name>A0A382DZM4_9ZZZZ</name>
<proteinExistence type="inferred from homology"/>
<accession>A0A382DZM4</accession>
<protein>
    <recommendedName>
        <fullName evidence="5">OmpH family outer membrane protein</fullName>
    </recommendedName>
</protein>
<dbReference type="Gene3D" id="3.30.910.20">
    <property type="entry name" value="Skp domain"/>
    <property type="match status" value="1"/>
</dbReference>
<gene>
    <name evidence="4" type="ORF">METZ01_LOCUS196025</name>
</gene>